<dbReference type="InterPro" id="IPR036388">
    <property type="entry name" value="WH-like_DNA-bd_sf"/>
</dbReference>
<name>A0A1B2IXH4_9LACO</name>
<dbReference type="RefSeq" id="WP_065937561.1">
    <property type="nucleotide sequence ID" value="NZ_CP014924.1"/>
</dbReference>
<sequence length="107" mass="12138">MTKHDISVSTRVGLELLNNKWYALILTNLTADFSDFMILRKKIRGISTLNLLLALTKLISLGLVADDDEYAYRLLHDGVEMQHILFSLHDWGKQQLKALGAVTKRGK</sequence>
<dbReference type="STRING" id="240427.AYR62_15030"/>
<evidence type="ECO:0000256" key="1">
    <source>
        <dbReference type="SAM" id="Phobius"/>
    </source>
</evidence>
<feature type="domain" description="HTH hxlR-type" evidence="2">
    <location>
        <begin position="8"/>
        <end position="100"/>
    </location>
</feature>
<feature type="transmembrane region" description="Helical" evidence="1">
    <location>
        <begin position="46"/>
        <end position="65"/>
    </location>
</feature>
<keyword evidence="1" id="KW-0472">Membrane</keyword>
<gene>
    <name evidence="3" type="ORF">AYR63_06015</name>
</gene>
<dbReference type="SUPFAM" id="SSF46785">
    <property type="entry name" value="Winged helix' DNA-binding domain"/>
    <property type="match status" value="1"/>
</dbReference>
<dbReference type="InterPro" id="IPR002577">
    <property type="entry name" value="HTH_HxlR"/>
</dbReference>
<dbReference type="Proteomes" id="UP000093267">
    <property type="component" value="Chromosome"/>
</dbReference>
<dbReference type="Pfam" id="PF01638">
    <property type="entry name" value="HxlR"/>
    <property type="match status" value="1"/>
</dbReference>
<keyword evidence="4" id="KW-1185">Reference proteome</keyword>
<dbReference type="EMBL" id="CP014924">
    <property type="protein sequence ID" value="ANZ66731.1"/>
    <property type="molecule type" value="Genomic_DNA"/>
</dbReference>
<dbReference type="InterPro" id="IPR036390">
    <property type="entry name" value="WH_DNA-bd_sf"/>
</dbReference>
<reference evidence="3 4" key="1">
    <citation type="submission" date="2016-03" db="EMBL/GenBank/DDBJ databases">
        <title>Pediococcus and Lactobacillus from brewery environment - whole genome sequencing and assembly.</title>
        <authorList>
            <person name="Behr J."/>
            <person name="Geissler A.J."/>
            <person name="Vogel R.F."/>
        </authorList>
    </citation>
    <scope>NUCLEOTIDE SEQUENCE [LARGE SCALE GENOMIC DNA]</scope>
    <source>
        <strain evidence="3 4">TMW 1.1995</strain>
    </source>
</reference>
<proteinExistence type="predicted"/>
<evidence type="ECO:0000259" key="2">
    <source>
        <dbReference type="PROSITE" id="PS51118"/>
    </source>
</evidence>
<dbReference type="Gene3D" id="1.10.10.10">
    <property type="entry name" value="Winged helix-like DNA-binding domain superfamily/Winged helix DNA-binding domain"/>
    <property type="match status" value="1"/>
</dbReference>
<evidence type="ECO:0000313" key="3">
    <source>
        <dbReference type="EMBL" id="ANZ66731.1"/>
    </source>
</evidence>
<dbReference type="AlphaFoldDB" id="A0A1B2IXH4"/>
<keyword evidence="1" id="KW-0812">Transmembrane</keyword>
<accession>A0A1B2IXH4</accession>
<evidence type="ECO:0000313" key="4">
    <source>
        <dbReference type="Proteomes" id="UP000093267"/>
    </source>
</evidence>
<organism evidence="3 4">
    <name type="scientific">Secundilactobacillus paracollinoides</name>
    <dbReference type="NCBI Taxonomy" id="240427"/>
    <lineage>
        <taxon>Bacteria</taxon>
        <taxon>Bacillati</taxon>
        <taxon>Bacillota</taxon>
        <taxon>Bacilli</taxon>
        <taxon>Lactobacillales</taxon>
        <taxon>Lactobacillaceae</taxon>
        <taxon>Secundilactobacillus</taxon>
    </lineage>
</organism>
<dbReference type="PROSITE" id="PS51118">
    <property type="entry name" value="HTH_HXLR"/>
    <property type="match status" value="1"/>
</dbReference>
<keyword evidence="1" id="KW-1133">Transmembrane helix</keyword>
<protein>
    <recommendedName>
        <fullName evidence="2">HTH hxlR-type domain-containing protein</fullName>
    </recommendedName>
</protein>